<dbReference type="PANTHER" id="PTHR42985">
    <property type="entry name" value="SODIUM-COUPLED MONOCARBOXYLATE TRANSPORTER"/>
    <property type="match status" value="1"/>
</dbReference>
<keyword evidence="10" id="KW-0739">Sodium transport</keyword>
<sequence length="655" mass="72297">MKAVGKWFSSFLRLNILFIILTIFNFTSSSPEPLPQTLFNKEICQEQTTKNSFSWEDYLVLGIVLVISCGVGVFYGCFNKNKNSNDFLLGGSSMGTFPMAMSLAASFITAIELLGNPAEMYTHGAQFWMICICFLILVPLTSKFYLPVFLELRLTSSYEYLALRFTKNIRYLASGLYILQMVLYTSVAVYAPALALSKVTGINVYIAVTAVYVVCIFYASQGGMKAVIIADTFQAAVLIGSLLLIAVIGHNFVGGAGIIWSQSYTTGRLEIFDFNPNMTVRHSFWSVVIGGIFYWMTMFCSNQASIQKYLSVENIGQVRKAIWTSAIGLILIYSINFYTGMIMVANYRECDPLTNGEISASDEILPYYIITVMGHMRGLTGFFVAGIFAASLGTVASALNSLAAVTMEDFVESALKIKIPENRGALIAKSLSIGYGALSFGLVFLVANCGSVMQIAISFNGMVGGVTLGLFTLGMMFPWANSKGALVGSTIAAALITFMCVGQQVAIANGQLGEEMKPTSIANCSCLNTTYKTEPIYFIEREPVFVLYRISYIWYSGIGLITTILIGLIISLLTKPTRLEDLDDVYISPPIRKLLYSLSDGTKKFLHVPIKKNFPKNNIVKEMTIKMDQEEYHEIKQNNFNEQIKNKIRKISAPS</sequence>
<feature type="transmembrane region" description="Helical" evidence="12">
    <location>
        <begin position="453"/>
        <end position="473"/>
    </location>
</feature>
<feature type="transmembrane region" description="Helical" evidence="12">
    <location>
        <begin position="171"/>
        <end position="196"/>
    </location>
</feature>
<dbReference type="AlphaFoldDB" id="A0A9N9T4F2"/>
<evidence type="ECO:0000256" key="9">
    <source>
        <dbReference type="ARBA" id="ARBA00023136"/>
    </source>
</evidence>
<keyword evidence="9 12" id="KW-0472">Membrane</keyword>
<feature type="transmembrane region" description="Helical" evidence="12">
    <location>
        <begin position="552"/>
        <end position="573"/>
    </location>
</feature>
<feature type="transmembrane region" description="Helical" evidence="12">
    <location>
        <begin position="202"/>
        <end position="220"/>
    </location>
</feature>
<dbReference type="Pfam" id="PF00474">
    <property type="entry name" value="SSF"/>
    <property type="match status" value="1"/>
</dbReference>
<dbReference type="InterPro" id="IPR001734">
    <property type="entry name" value="Na/solute_symporter"/>
</dbReference>
<feature type="transmembrane region" description="Helical" evidence="12">
    <location>
        <begin position="58"/>
        <end position="78"/>
    </location>
</feature>
<comment type="similarity">
    <text evidence="2 11">Belongs to the sodium:solute symporter (SSF) (TC 2.A.21) family.</text>
</comment>
<keyword evidence="8" id="KW-0406">Ion transport</keyword>
<proteinExistence type="inferred from homology"/>
<feature type="transmembrane region" description="Helical" evidence="12">
    <location>
        <begin position="127"/>
        <end position="150"/>
    </location>
</feature>
<dbReference type="Gene3D" id="1.20.1730.10">
    <property type="entry name" value="Sodium/glucose cotransporter"/>
    <property type="match status" value="1"/>
</dbReference>
<feature type="transmembrane region" description="Helical" evidence="12">
    <location>
        <begin position="426"/>
        <end position="447"/>
    </location>
</feature>
<dbReference type="InterPro" id="IPR051163">
    <property type="entry name" value="Sodium:Solute_Symporter_SSF"/>
</dbReference>
<dbReference type="GO" id="GO:0005886">
    <property type="term" value="C:plasma membrane"/>
    <property type="evidence" value="ECO:0007669"/>
    <property type="project" value="UniProtKB-SubCell"/>
</dbReference>
<feature type="transmembrane region" description="Helical" evidence="12">
    <location>
        <begin position="382"/>
        <end position="405"/>
    </location>
</feature>
<comment type="subcellular location">
    <subcellularLocation>
        <location evidence="1">Cell membrane</location>
        <topology evidence="1">Multi-pass membrane protein</topology>
    </subcellularLocation>
</comment>
<dbReference type="InterPro" id="IPR038377">
    <property type="entry name" value="Na/Glc_symporter_sf"/>
</dbReference>
<feature type="transmembrane region" description="Helical" evidence="12">
    <location>
        <begin position="87"/>
        <end position="115"/>
    </location>
</feature>
<feature type="transmembrane region" description="Helical" evidence="12">
    <location>
        <begin position="280"/>
        <end position="300"/>
    </location>
</feature>
<dbReference type="GO" id="GO:0015293">
    <property type="term" value="F:symporter activity"/>
    <property type="evidence" value="ECO:0007669"/>
    <property type="project" value="TreeGrafter"/>
</dbReference>
<name>A0A9N9T4F2_DIABA</name>
<evidence type="ECO:0000256" key="2">
    <source>
        <dbReference type="ARBA" id="ARBA00006434"/>
    </source>
</evidence>
<evidence type="ECO:0000256" key="7">
    <source>
        <dbReference type="ARBA" id="ARBA00023053"/>
    </source>
</evidence>
<feature type="transmembrane region" description="Helical" evidence="12">
    <location>
        <begin position="321"/>
        <end position="345"/>
    </location>
</feature>
<accession>A0A9N9T4F2</accession>
<keyword evidence="14" id="KW-1185">Reference proteome</keyword>
<keyword evidence="5 12" id="KW-0812">Transmembrane</keyword>
<dbReference type="Proteomes" id="UP001153709">
    <property type="component" value="Chromosome 5"/>
</dbReference>
<dbReference type="PROSITE" id="PS50283">
    <property type="entry name" value="NA_SOLUT_SYMP_3"/>
    <property type="match status" value="1"/>
</dbReference>
<evidence type="ECO:0000256" key="6">
    <source>
        <dbReference type="ARBA" id="ARBA00022989"/>
    </source>
</evidence>
<feature type="transmembrane region" description="Helical" evidence="12">
    <location>
        <begin position="7"/>
        <end position="26"/>
    </location>
</feature>
<feature type="transmembrane region" description="Helical" evidence="12">
    <location>
        <begin position="232"/>
        <end position="260"/>
    </location>
</feature>
<dbReference type="GO" id="GO:0006814">
    <property type="term" value="P:sodium ion transport"/>
    <property type="evidence" value="ECO:0007669"/>
    <property type="project" value="UniProtKB-KW"/>
</dbReference>
<feature type="transmembrane region" description="Helical" evidence="12">
    <location>
        <begin position="485"/>
        <end position="507"/>
    </location>
</feature>
<evidence type="ECO:0000256" key="5">
    <source>
        <dbReference type="ARBA" id="ARBA00022692"/>
    </source>
</evidence>
<keyword evidence="3" id="KW-0813">Transport</keyword>
<evidence type="ECO:0008006" key="15">
    <source>
        <dbReference type="Google" id="ProtNLM"/>
    </source>
</evidence>
<evidence type="ECO:0000256" key="11">
    <source>
        <dbReference type="RuleBase" id="RU362091"/>
    </source>
</evidence>
<evidence type="ECO:0000313" key="13">
    <source>
        <dbReference type="EMBL" id="CAG9835297.1"/>
    </source>
</evidence>
<evidence type="ECO:0000256" key="10">
    <source>
        <dbReference type="ARBA" id="ARBA00023201"/>
    </source>
</evidence>
<keyword evidence="7" id="KW-0915">Sodium</keyword>
<keyword evidence="4" id="KW-1003">Cell membrane</keyword>
<dbReference type="NCBIfam" id="TIGR00813">
    <property type="entry name" value="sss"/>
    <property type="match status" value="1"/>
</dbReference>
<evidence type="ECO:0000256" key="1">
    <source>
        <dbReference type="ARBA" id="ARBA00004651"/>
    </source>
</evidence>
<reference evidence="13" key="1">
    <citation type="submission" date="2022-01" db="EMBL/GenBank/DDBJ databases">
        <authorList>
            <person name="King R."/>
        </authorList>
    </citation>
    <scope>NUCLEOTIDE SEQUENCE</scope>
</reference>
<evidence type="ECO:0000256" key="4">
    <source>
        <dbReference type="ARBA" id="ARBA00022475"/>
    </source>
</evidence>
<evidence type="ECO:0000313" key="14">
    <source>
        <dbReference type="Proteomes" id="UP001153709"/>
    </source>
</evidence>
<organism evidence="13 14">
    <name type="scientific">Diabrotica balteata</name>
    <name type="common">Banded cucumber beetle</name>
    <dbReference type="NCBI Taxonomy" id="107213"/>
    <lineage>
        <taxon>Eukaryota</taxon>
        <taxon>Metazoa</taxon>
        <taxon>Ecdysozoa</taxon>
        <taxon>Arthropoda</taxon>
        <taxon>Hexapoda</taxon>
        <taxon>Insecta</taxon>
        <taxon>Pterygota</taxon>
        <taxon>Neoptera</taxon>
        <taxon>Endopterygota</taxon>
        <taxon>Coleoptera</taxon>
        <taxon>Polyphaga</taxon>
        <taxon>Cucujiformia</taxon>
        <taxon>Chrysomeloidea</taxon>
        <taxon>Chrysomelidae</taxon>
        <taxon>Galerucinae</taxon>
        <taxon>Diabroticina</taxon>
        <taxon>Diabroticites</taxon>
        <taxon>Diabrotica</taxon>
    </lineage>
</organism>
<dbReference type="CDD" id="cd11492">
    <property type="entry name" value="SLC5sbd_NIS-SMVT"/>
    <property type="match status" value="1"/>
</dbReference>
<gene>
    <name evidence="13" type="ORF">DIABBA_LOCUS8508</name>
</gene>
<dbReference type="EMBL" id="OU898280">
    <property type="protein sequence ID" value="CAG9835297.1"/>
    <property type="molecule type" value="Genomic_DNA"/>
</dbReference>
<evidence type="ECO:0000256" key="12">
    <source>
        <dbReference type="SAM" id="Phobius"/>
    </source>
</evidence>
<evidence type="ECO:0000256" key="3">
    <source>
        <dbReference type="ARBA" id="ARBA00022448"/>
    </source>
</evidence>
<dbReference type="PANTHER" id="PTHR42985:SF39">
    <property type="entry name" value="GH10366P"/>
    <property type="match status" value="1"/>
</dbReference>
<dbReference type="OrthoDB" id="6132759at2759"/>
<keyword evidence="6 12" id="KW-1133">Transmembrane helix</keyword>
<evidence type="ECO:0000256" key="8">
    <source>
        <dbReference type="ARBA" id="ARBA00023065"/>
    </source>
</evidence>
<protein>
    <recommendedName>
        <fullName evidence="15">Sodium-coupled monocarboxylate transporter 1</fullName>
    </recommendedName>
</protein>